<accession>A0A8J3X309</accession>
<proteinExistence type="predicted"/>
<keyword evidence="1" id="KW-0812">Transmembrane</keyword>
<feature type="transmembrane region" description="Helical" evidence="1">
    <location>
        <begin position="6"/>
        <end position="23"/>
    </location>
</feature>
<evidence type="ECO:0000256" key="1">
    <source>
        <dbReference type="SAM" id="Phobius"/>
    </source>
</evidence>
<evidence type="ECO:0000313" key="4">
    <source>
        <dbReference type="Proteomes" id="UP000599074"/>
    </source>
</evidence>
<feature type="transmembrane region" description="Helical" evidence="1">
    <location>
        <begin position="56"/>
        <end position="78"/>
    </location>
</feature>
<dbReference type="EMBL" id="BOON01000065">
    <property type="protein sequence ID" value="GII26077.1"/>
    <property type="molecule type" value="Genomic_DNA"/>
</dbReference>
<dbReference type="SMART" id="SM00014">
    <property type="entry name" value="acidPPc"/>
    <property type="match status" value="1"/>
</dbReference>
<evidence type="ECO:0000259" key="2">
    <source>
        <dbReference type="SMART" id="SM00014"/>
    </source>
</evidence>
<keyword evidence="1" id="KW-1133">Transmembrane helix</keyword>
<gene>
    <name evidence="3" type="ORF">Pme01_56740</name>
</gene>
<evidence type="ECO:0000313" key="3">
    <source>
        <dbReference type="EMBL" id="GII26077.1"/>
    </source>
</evidence>
<organism evidence="3 4">
    <name type="scientific">Planosporangium mesophilum</name>
    <dbReference type="NCBI Taxonomy" id="689768"/>
    <lineage>
        <taxon>Bacteria</taxon>
        <taxon>Bacillati</taxon>
        <taxon>Actinomycetota</taxon>
        <taxon>Actinomycetes</taxon>
        <taxon>Micromonosporales</taxon>
        <taxon>Micromonosporaceae</taxon>
        <taxon>Planosporangium</taxon>
    </lineage>
</organism>
<dbReference type="Proteomes" id="UP000599074">
    <property type="component" value="Unassembled WGS sequence"/>
</dbReference>
<feature type="transmembrane region" description="Helical" evidence="1">
    <location>
        <begin position="133"/>
        <end position="155"/>
    </location>
</feature>
<dbReference type="Gene3D" id="1.20.144.10">
    <property type="entry name" value="Phosphatidic acid phosphatase type 2/haloperoxidase"/>
    <property type="match status" value="1"/>
</dbReference>
<feature type="transmembrane region" description="Helical" evidence="1">
    <location>
        <begin position="184"/>
        <end position="204"/>
    </location>
</feature>
<comment type="caution">
    <text evidence="3">The sequence shown here is derived from an EMBL/GenBank/DDBJ whole genome shotgun (WGS) entry which is preliminary data.</text>
</comment>
<feature type="domain" description="Phosphatidic acid phosphatase type 2/haloperoxidase" evidence="2">
    <location>
        <begin position="134"/>
        <end position="250"/>
    </location>
</feature>
<dbReference type="Pfam" id="PF01569">
    <property type="entry name" value="PAP2"/>
    <property type="match status" value="1"/>
</dbReference>
<reference evidence="3" key="1">
    <citation type="submission" date="2021-01" db="EMBL/GenBank/DDBJ databases">
        <title>Whole genome shotgun sequence of Planosporangium mesophilum NBRC 109066.</title>
        <authorList>
            <person name="Komaki H."/>
            <person name="Tamura T."/>
        </authorList>
    </citation>
    <scope>NUCLEOTIDE SEQUENCE</scope>
    <source>
        <strain evidence="3">NBRC 109066</strain>
    </source>
</reference>
<protein>
    <recommendedName>
        <fullName evidence="2">Phosphatidic acid phosphatase type 2/haloperoxidase domain-containing protein</fullName>
    </recommendedName>
</protein>
<dbReference type="AlphaFoldDB" id="A0A8J3X309"/>
<feature type="transmembrane region" description="Helical" evidence="1">
    <location>
        <begin position="106"/>
        <end position="126"/>
    </location>
</feature>
<keyword evidence="4" id="KW-1185">Reference proteome</keyword>
<feature type="transmembrane region" description="Helical" evidence="1">
    <location>
        <begin position="235"/>
        <end position="254"/>
    </location>
</feature>
<keyword evidence="1" id="KW-0472">Membrane</keyword>
<dbReference type="InterPro" id="IPR036938">
    <property type="entry name" value="PAP2/HPO_sf"/>
</dbReference>
<dbReference type="SUPFAM" id="SSF48317">
    <property type="entry name" value="Acid phosphatase/Vanadium-dependent haloperoxidase"/>
    <property type="match status" value="1"/>
</dbReference>
<name>A0A8J3X309_9ACTN</name>
<sequence>MTGVAVGLFISWLVVAFTLRSVARRADAPALRWPWSGGRDGVESLRRALPLQTRSWWVDTALLAGFVGVTVALANGYLVRLDLQVYQWCEAHRPVALYWLARAGNLLGQGTPLAVLALGLAVVVGWQRRSVRPVLPVLAAELLTGVTVLGLKLGLYRAPPRNQNGVAHPEQLFSDPGSQSYPSGHLVVAIVWYGILALLLVDVLPLRGRSALRLVPPAVLFCTTVYLSFHWLTDTVAGLLLGMLLYRLLMRVPWDSLPLGRRLTATGWARPGLSDHR</sequence>
<dbReference type="InterPro" id="IPR000326">
    <property type="entry name" value="PAP2/HPO"/>
</dbReference>